<organism evidence="1 2">
    <name type="scientific">Gluconacetobacter tumulisoli</name>
    <dbReference type="NCBI Taxonomy" id="1286189"/>
    <lineage>
        <taxon>Bacteria</taxon>
        <taxon>Pseudomonadati</taxon>
        <taxon>Pseudomonadota</taxon>
        <taxon>Alphaproteobacteria</taxon>
        <taxon>Acetobacterales</taxon>
        <taxon>Acetobacteraceae</taxon>
        <taxon>Gluconacetobacter</taxon>
    </lineage>
</organism>
<dbReference type="Pfam" id="PF01042">
    <property type="entry name" value="Ribonuc_L-PSP"/>
    <property type="match status" value="1"/>
</dbReference>
<dbReference type="AlphaFoldDB" id="A0A7W4K7W8"/>
<accession>A0A7W4K7W8</accession>
<dbReference type="RefSeq" id="WP_182958643.1">
    <property type="nucleotide sequence ID" value="NZ_JABEQM010000007.1"/>
</dbReference>
<protein>
    <submittedName>
        <fullName evidence="1">Uncharacterized protein</fullName>
    </submittedName>
</protein>
<evidence type="ECO:0000313" key="2">
    <source>
        <dbReference type="Proteomes" id="UP000578030"/>
    </source>
</evidence>
<dbReference type="Proteomes" id="UP000578030">
    <property type="component" value="Unassembled WGS sequence"/>
</dbReference>
<dbReference type="PANTHER" id="PTHR43857:SF1">
    <property type="entry name" value="YJGH FAMILY PROTEIN"/>
    <property type="match status" value="1"/>
</dbReference>
<dbReference type="InterPro" id="IPR035959">
    <property type="entry name" value="RutC-like_sf"/>
</dbReference>
<keyword evidence="2" id="KW-1185">Reference proteome</keyword>
<reference evidence="1 2" key="1">
    <citation type="submission" date="2020-04" db="EMBL/GenBank/DDBJ databases">
        <title>Description of novel Gluconacetobacter.</title>
        <authorList>
            <person name="Sombolestani A."/>
        </authorList>
    </citation>
    <scope>NUCLEOTIDE SEQUENCE [LARGE SCALE GENOMIC DNA]</scope>
    <source>
        <strain evidence="1 2">LMG 27802</strain>
    </source>
</reference>
<dbReference type="EMBL" id="JABEQM010000007">
    <property type="protein sequence ID" value="MBB2201996.1"/>
    <property type="molecule type" value="Genomic_DNA"/>
</dbReference>
<proteinExistence type="predicted"/>
<evidence type="ECO:0000313" key="1">
    <source>
        <dbReference type="EMBL" id="MBB2201996.1"/>
    </source>
</evidence>
<dbReference type="Gene3D" id="3.30.1330.40">
    <property type="entry name" value="RutC-like"/>
    <property type="match status" value="1"/>
</dbReference>
<dbReference type="PANTHER" id="PTHR43857">
    <property type="entry name" value="BLR7761 PROTEIN"/>
    <property type="match status" value="1"/>
</dbReference>
<dbReference type="SUPFAM" id="SSF55298">
    <property type="entry name" value="YjgF-like"/>
    <property type="match status" value="1"/>
</dbReference>
<dbReference type="InterPro" id="IPR006175">
    <property type="entry name" value="YjgF/YER057c/UK114"/>
</dbReference>
<name>A0A7W4K7W8_9PROT</name>
<gene>
    <name evidence="1" type="ORF">HLH28_10485</name>
</gene>
<sequence length="107" mass="11492">MRGQDIHVRHLTGIDRATGQTGPGLAEQCRLALDHGAAALARDGHAMHDVTRAVFLLRDTDGFAACFPHLREAFGSGRPATTLRLVPGFDDPDVLIEIELVVGRPDA</sequence>
<comment type="caution">
    <text evidence="1">The sequence shown here is derived from an EMBL/GenBank/DDBJ whole genome shotgun (WGS) entry which is preliminary data.</text>
</comment>